<dbReference type="SUPFAM" id="SSF53613">
    <property type="entry name" value="Ribokinase-like"/>
    <property type="match status" value="1"/>
</dbReference>
<evidence type="ECO:0000313" key="4">
    <source>
        <dbReference type="Proteomes" id="UP000253741"/>
    </source>
</evidence>
<dbReference type="PANTHER" id="PTHR42774:SF3">
    <property type="entry name" value="KETOHEXOKINASE"/>
    <property type="match status" value="1"/>
</dbReference>
<dbReference type="InterPro" id="IPR029056">
    <property type="entry name" value="Ribokinase-like"/>
</dbReference>
<evidence type="ECO:0000259" key="2">
    <source>
        <dbReference type="Pfam" id="PF00294"/>
    </source>
</evidence>
<dbReference type="Proteomes" id="UP000253741">
    <property type="component" value="Unassembled WGS sequence"/>
</dbReference>
<name>A0A370BJL1_9ACTN</name>
<dbReference type="EMBL" id="QQNA01000009">
    <property type="protein sequence ID" value="RDG39806.1"/>
    <property type="molecule type" value="Genomic_DNA"/>
</dbReference>
<reference evidence="3 4" key="1">
    <citation type="submission" date="2018-07" db="EMBL/GenBank/DDBJ databases">
        <title>Streptomyces species from bats.</title>
        <authorList>
            <person name="Dunlap C."/>
        </authorList>
    </citation>
    <scope>NUCLEOTIDE SEQUENCE [LARGE SCALE GENOMIC DNA]</scope>
    <source>
        <strain evidence="3 4">AC230</strain>
    </source>
</reference>
<sequence>MTEPAHRTRVVGLGLVMADVRVLCTAPPLPENDPRVRTLDLRMGGATTNVLAALRGLGIDADLVSAVGDDWLGRFLLDRLDEAGIARREVAVVPGASASCLVLETPPTRTLLWNLPGTLEAGIRAEPAPLRRVLADADAVHVNGRFPRASLELCALARERGVTVSLNAGRGDVSDGVGTLLPYADVLVAADSWAMERTGAATAREACAGLSRELQGRARLVSVTGGERGSWTTGPGRAVPVHTAPPHAVAREVPTAGAGDAYHAGFLAAALAGSGPEECARTGAEEAGRYLSAASAAQRQAHAQTREDGNTFPLGVFRDKSAAHPPQGLRVLK</sequence>
<protein>
    <recommendedName>
        <fullName evidence="2">Carbohydrate kinase PfkB domain-containing protein</fullName>
    </recommendedName>
</protein>
<dbReference type="AlphaFoldDB" id="A0A370BJL1"/>
<comment type="caution">
    <text evidence="3">The sequence shown here is derived from an EMBL/GenBank/DDBJ whole genome shotgun (WGS) entry which is preliminary data.</text>
</comment>
<dbReference type="InterPro" id="IPR052562">
    <property type="entry name" value="Ketohexokinase-related"/>
</dbReference>
<dbReference type="Pfam" id="PF00294">
    <property type="entry name" value="PfkB"/>
    <property type="match status" value="1"/>
</dbReference>
<dbReference type="OrthoDB" id="9795789at2"/>
<accession>A0A370BJL1</accession>
<dbReference type="PANTHER" id="PTHR42774">
    <property type="entry name" value="PHOSPHOTRANSFERASE SYSTEM TRANSPORT PROTEIN"/>
    <property type="match status" value="1"/>
</dbReference>
<proteinExistence type="predicted"/>
<evidence type="ECO:0000256" key="1">
    <source>
        <dbReference type="SAM" id="MobiDB-lite"/>
    </source>
</evidence>
<keyword evidence="4" id="KW-1185">Reference proteome</keyword>
<feature type="region of interest" description="Disordered" evidence="1">
    <location>
        <begin position="298"/>
        <end position="333"/>
    </location>
</feature>
<dbReference type="RefSeq" id="WP_114621889.1">
    <property type="nucleotide sequence ID" value="NZ_QQNA01000009.1"/>
</dbReference>
<gene>
    <name evidence="3" type="ORF">DVH02_01860</name>
</gene>
<organism evidence="3 4">
    <name type="scientific">Streptomyces corynorhini</name>
    <dbReference type="NCBI Taxonomy" id="2282652"/>
    <lineage>
        <taxon>Bacteria</taxon>
        <taxon>Bacillati</taxon>
        <taxon>Actinomycetota</taxon>
        <taxon>Actinomycetes</taxon>
        <taxon>Kitasatosporales</taxon>
        <taxon>Streptomycetaceae</taxon>
        <taxon>Streptomyces</taxon>
    </lineage>
</organism>
<evidence type="ECO:0000313" key="3">
    <source>
        <dbReference type="EMBL" id="RDG39806.1"/>
    </source>
</evidence>
<feature type="domain" description="Carbohydrate kinase PfkB" evidence="2">
    <location>
        <begin position="8"/>
        <end position="286"/>
    </location>
</feature>
<dbReference type="InterPro" id="IPR011611">
    <property type="entry name" value="PfkB_dom"/>
</dbReference>
<dbReference type="Gene3D" id="3.40.1190.20">
    <property type="match status" value="1"/>
</dbReference>